<dbReference type="InterPro" id="IPR050471">
    <property type="entry name" value="AB_hydrolase"/>
</dbReference>
<dbReference type="AlphaFoldDB" id="A0AAD5UD23"/>
<gene>
    <name evidence="2" type="ORF">HK103_007036</name>
</gene>
<comment type="caution">
    <text evidence="2">The sequence shown here is derived from an EMBL/GenBank/DDBJ whole genome shotgun (WGS) entry which is preliminary data.</text>
</comment>
<dbReference type="EMBL" id="JADGKB010000081">
    <property type="protein sequence ID" value="KAJ3254626.1"/>
    <property type="molecule type" value="Genomic_DNA"/>
</dbReference>
<dbReference type="Pfam" id="PF00561">
    <property type="entry name" value="Abhydrolase_1"/>
    <property type="match status" value="1"/>
</dbReference>
<dbReference type="InterPro" id="IPR000073">
    <property type="entry name" value="AB_hydrolase_1"/>
</dbReference>
<reference evidence="2" key="1">
    <citation type="submission" date="2020-05" db="EMBL/GenBank/DDBJ databases">
        <title>Phylogenomic resolution of chytrid fungi.</title>
        <authorList>
            <person name="Stajich J.E."/>
            <person name="Amses K."/>
            <person name="Simmons R."/>
            <person name="Seto K."/>
            <person name="Myers J."/>
            <person name="Bonds A."/>
            <person name="Quandt C.A."/>
            <person name="Barry K."/>
            <person name="Liu P."/>
            <person name="Grigoriev I."/>
            <person name="Longcore J.E."/>
            <person name="James T.Y."/>
        </authorList>
    </citation>
    <scope>NUCLEOTIDE SEQUENCE</scope>
    <source>
        <strain evidence="2">PLAUS21</strain>
    </source>
</reference>
<keyword evidence="3" id="KW-1185">Reference proteome</keyword>
<dbReference type="Proteomes" id="UP001210925">
    <property type="component" value="Unassembled WGS sequence"/>
</dbReference>
<evidence type="ECO:0000259" key="1">
    <source>
        <dbReference type="Pfam" id="PF00561"/>
    </source>
</evidence>
<protein>
    <recommendedName>
        <fullName evidence="1">AB hydrolase-1 domain-containing protein</fullName>
    </recommendedName>
</protein>
<dbReference type="PANTHER" id="PTHR43433">
    <property type="entry name" value="HYDROLASE, ALPHA/BETA FOLD FAMILY PROTEIN"/>
    <property type="match status" value="1"/>
</dbReference>
<organism evidence="2 3">
    <name type="scientific">Boothiomyces macroporosus</name>
    <dbReference type="NCBI Taxonomy" id="261099"/>
    <lineage>
        <taxon>Eukaryota</taxon>
        <taxon>Fungi</taxon>
        <taxon>Fungi incertae sedis</taxon>
        <taxon>Chytridiomycota</taxon>
        <taxon>Chytridiomycota incertae sedis</taxon>
        <taxon>Chytridiomycetes</taxon>
        <taxon>Rhizophydiales</taxon>
        <taxon>Terramycetaceae</taxon>
        <taxon>Boothiomyces</taxon>
    </lineage>
</organism>
<accession>A0AAD5UD23</accession>
<evidence type="ECO:0000313" key="3">
    <source>
        <dbReference type="Proteomes" id="UP001210925"/>
    </source>
</evidence>
<dbReference type="InterPro" id="IPR029058">
    <property type="entry name" value="AB_hydrolase_fold"/>
</dbReference>
<dbReference type="PRINTS" id="PR00111">
    <property type="entry name" value="ABHYDROLASE"/>
</dbReference>
<feature type="domain" description="AB hydrolase-1" evidence="1">
    <location>
        <begin position="73"/>
        <end position="173"/>
    </location>
</feature>
<proteinExistence type="predicted"/>
<dbReference type="PANTHER" id="PTHR43433:SF5">
    <property type="entry name" value="AB HYDROLASE-1 DOMAIN-CONTAINING PROTEIN"/>
    <property type="match status" value="1"/>
</dbReference>
<name>A0AAD5UD23_9FUNG</name>
<dbReference type="SUPFAM" id="SSF53474">
    <property type="entry name" value="alpha/beta-Hydrolases"/>
    <property type="match status" value="1"/>
</dbReference>
<evidence type="ECO:0000313" key="2">
    <source>
        <dbReference type="EMBL" id="KAJ3254626.1"/>
    </source>
</evidence>
<sequence length="279" mass="31435">MSATSKFLIAGLVAYFAYKWIVPSDTKELGSLKHASKSVKYYREDYWKESGYFDFPTGKTHYYYIGPKDGIRVVFVHGLGVPPPAMAEFLNQLAERGFRILTFETYGRGYSDSPGVVYNEDLFVDQLAMVALKSGWEKFNIIGFSLGGAITAGFVSRFPEHVEKIALVAPVGIMKENFRIVQSEHLAYNPGLLRALRSTILNFKFGGFANDFKMIEKSHQNKILGIWGSHDQSVPTELSSELQELMPSMRLVIKEGLGHEILLEDTPFSVNTIDSYFKE</sequence>
<dbReference type="Gene3D" id="3.40.50.1820">
    <property type="entry name" value="alpha/beta hydrolase"/>
    <property type="match status" value="1"/>
</dbReference>